<dbReference type="SUPFAM" id="SSF53927">
    <property type="entry name" value="Cytidine deaminase-like"/>
    <property type="match status" value="1"/>
</dbReference>
<evidence type="ECO:0000313" key="14">
    <source>
        <dbReference type="Proteomes" id="UP000752696"/>
    </source>
</evidence>
<accession>A0A6V7GW67</accession>
<dbReference type="GO" id="GO:0008270">
    <property type="term" value="F:zinc ion binding"/>
    <property type="evidence" value="ECO:0007669"/>
    <property type="project" value="InterPro"/>
</dbReference>
<evidence type="ECO:0000256" key="1">
    <source>
        <dbReference type="ARBA" id="ARBA00001947"/>
    </source>
</evidence>
<dbReference type="GO" id="GO:0009165">
    <property type="term" value="P:nucleotide biosynthetic process"/>
    <property type="evidence" value="ECO:0007669"/>
    <property type="project" value="UniProtKB-KW"/>
</dbReference>
<evidence type="ECO:0000313" key="13">
    <source>
        <dbReference type="EMBL" id="CAD1469425.1"/>
    </source>
</evidence>
<feature type="domain" description="CMP/dCMP-type deaminase" evidence="12">
    <location>
        <begin position="12"/>
        <end position="141"/>
    </location>
</feature>
<gene>
    <name evidence="13" type="ORF">MHI_LOCUS125499</name>
</gene>
<dbReference type="PANTHER" id="PTHR11086">
    <property type="entry name" value="DEOXYCYTIDYLATE DEAMINASE-RELATED"/>
    <property type="match status" value="1"/>
</dbReference>
<reference evidence="13" key="1">
    <citation type="submission" date="2020-07" db="EMBL/GenBank/DDBJ databases">
        <authorList>
            <person name="Nazaruddin N."/>
        </authorList>
    </citation>
    <scope>NUCLEOTIDE SEQUENCE</scope>
</reference>
<evidence type="ECO:0000256" key="10">
    <source>
        <dbReference type="ARBA" id="ARBA00052978"/>
    </source>
</evidence>
<proteinExistence type="inferred from homology"/>
<evidence type="ECO:0000256" key="9">
    <source>
        <dbReference type="ARBA" id="ARBA00041763"/>
    </source>
</evidence>
<comment type="cofactor">
    <cofactor evidence="1">
        <name>Zn(2+)</name>
        <dbReference type="ChEBI" id="CHEBI:29105"/>
    </cofactor>
</comment>
<dbReference type="InterPro" id="IPR002125">
    <property type="entry name" value="CMP_dCMP_dom"/>
</dbReference>
<comment type="caution">
    <text evidence="13">The sequence shown here is derived from an EMBL/GenBank/DDBJ whole genome shotgun (WGS) entry which is preliminary data.</text>
</comment>
<keyword evidence="5" id="KW-0378">Hydrolase</keyword>
<dbReference type="CDD" id="cd01286">
    <property type="entry name" value="deoxycytidylate_deaminase"/>
    <property type="match status" value="1"/>
</dbReference>
<evidence type="ECO:0000256" key="5">
    <source>
        <dbReference type="ARBA" id="ARBA00022801"/>
    </source>
</evidence>
<name>A0A6V7GW67_9HYME</name>
<dbReference type="InterPro" id="IPR016193">
    <property type="entry name" value="Cytidine_deaminase-like"/>
</dbReference>
<dbReference type="OrthoDB" id="6710946at2759"/>
<dbReference type="Gene3D" id="3.40.140.10">
    <property type="entry name" value="Cytidine Deaminase, domain 2"/>
    <property type="match status" value="1"/>
</dbReference>
<keyword evidence="6" id="KW-0862">Zinc</keyword>
<dbReference type="FunFam" id="3.40.140.10:FF:000021">
    <property type="entry name" value="Deoxycytidylate deaminase"/>
    <property type="match status" value="1"/>
</dbReference>
<keyword evidence="14" id="KW-1185">Reference proteome</keyword>
<protein>
    <recommendedName>
        <fullName evidence="11">Probable deoxycytidylate deaminase</fullName>
        <ecNumber evidence="8">3.5.4.12</ecNumber>
    </recommendedName>
    <alternativeName>
        <fullName evidence="9">dCMP deaminase</fullName>
    </alternativeName>
</protein>
<organism evidence="13 14">
    <name type="scientific">Heterotrigona itama</name>
    <dbReference type="NCBI Taxonomy" id="395501"/>
    <lineage>
        <taxon>Eukaryota</taxon>
        <taxon>Metazoa</taxon>
        <taxon>Ecdysozoa</taxon>
        <taxon>Arthropoda</taxon>
        <taxon>Hexapoda</taxon>
        <taxon>Insecta</taxon>
        <taxon>Pterygota</taxon>
        <taxon>Neoptera</taxon>
        <taxon>Endopterygota</taxon>
        <taxon>Hymenoptera</taxon>
        <taxon>Apocrita</taxon>
        <taxon>Aculeata</taxon>
        <taxon>Apoidea</taxon>
        <taxon>Anthophila</taxon>
        <taxon>Apidae</taxon>
        <taxon>Heterotrigona</taxon>
    </lineage>
</organism>
<evidence type="ECO:0000256" key="3">
    <source>
        <dbReference type="ARBA" id="ARBA00022723"/>
    </source>
</evidence>
<evidence type="ECO:0000256" key="4">
    <source>
        <dbReference type="ARBA" id="ARBA00022727"/>
    </source>
</evidence>
<feature type="non-terminal residue" evidence="13">
    <location>
        <position position="1"/>
    </location>
</feature>
<comment type="catalytic activity">
    <reaction evidence="10">
        <text>dCMP + H2O + H(+) = dUMP + NH4(+)</text>
        <dbReference type="Rhea" id="RHEA:22924"/>
        <dbReference type="ChEBI" id="CHEBI:15377"/>
        <dbReference type="ChEBI" id="CHEBI:15378"/>
        <dbReference type="ChEBI" id="CHEBI:28938"/>
        <dbReference type="ChEBI" id="CHEBI:57566"/>
        <dbReference type="ChEBI" id="CHEBI:246422"/>
        <dbReference type="EC" id="3.5.4.12"/>
    </reaction>
</comment>
<dbReference type="GO" id="GO:0004132">
    <property type="term" value="F:dCMP deaminase activity"/>
    <property type="evidence" value="ECO:0007669"/>
    <property type="project" value="UniProtKB-EC"/>
</dbReference>
<evidence type="ECO:0000256" key="7">
    <source>
        <dbReference type="ARBA" id="ARBA00037036"/>
    </source>
</evidence>
<dbReference type="Pfam" id="PF00383">
    <property type="entry name" value="dCMP_cyt_deam_1"/>
    <property type="match status" value="1"/>
</dbReference>
<evidence type="ECO:0000256" key="2">
    <source>
        <dbReference type="ARBA" id="ARBA00006576"/>
    </source>
</evidence>
<evidence type="ECO:0000256" key="6">
    <source>
        <dbReference type="ARBA" id="ARBA00022833"/>
    </source>
</evidence>
<dbReference type="InterPro" id="IPR015517">
    <property type="entry name" value="dCMP_deaminase-rel"/>
</dbReference>
<keyword evidence="3" id="KW-0479">Metal-binding</keyword>
<dbReference type="Proteomes" id="UP000752696">
    <property type="component" value="Unassembled WGS sequence"/>
</dbReference>
<dbReference type="GO" id="GO:0005737">
    <property type="term" value="C:cytoplasm"/>
    <property type="evidence" value="ECO:0007669"/>
    <property type="project" value="TreeGrafter"/>
</dbReference>
<dbReference type="PANTHER" id="PTHR11086:SF18">
    <property type="entry name" value="DEOXYCYTIDYLATE DEAMINASE"/>
    <property type="match status" value="1"/>
</dbReference>
<evidence type="ECO:0000256" key="8">
    <source>
        <dbReference type="ARBA" id="ARBA00038938"/>
    </source>
</evidence>
<dbReference type="PROSITE" id="PS51747">
    <property type="entry name" value="CYT_DCMP_DEAMINASES_2"/>
    <property type="match status" value="1"/>
</dbReference>
<dbReference type="EMBL" id="CAJDYZ010002395">
    <property type="protein sequence ID" value="CAD1469425.1"/>
    <property type="molecule type" value="Genomic_DNA"/>
</dbReference>
<dbReference type="AlphaFoldDB" id="A0A6V7GW67"/>
<sequence>PAGSNIDKKPIDQDDYFMGLAVLSKKRSPDPDTKVGACIVNEKGQVVALGYNSMPRGCERFSWSKDKSKHLLERKTFYVCHAEFNAIMNRNCSLENCTMYVTLFPCNECAKLIIQSGIKSVQYISDESAEKDQYKASKIMFSTAGIAHSQYESTKTITVDLFETDDNSDENQVANPENPDRNE</sequence>
<evidence type="ECO:0000259" key="12">
    <source>
        <dbReference type="PROSITE" id="PS51747"/>
    </source>
</evidence>
<comment type="function">
    <text evidence="7">Supplies the nucleotide substrate for thymidylate synthetase.</text>
</comment>
<evidence type="ECO:0000256" key="11">
    <source>
        <dbReference type="ARBA" id="ARBA00071625"/>
    </source>
</evidence>
<dbReference type="PROSITE" id="PS00903">
    <property type="entry name" value="CYT_DCMP_DEAMINASES_1"/>
    <property type="match status" value="1"/>
</dbReference>
<dbReference type="InterPro" id="IPR035105">
    <property type="entry name" value="Deoxycytidylate_deaminase_dom"/>
</dbReference>
<dbReference type="EC" id="3.5.4.12" evidence="8"/>
<comment type="similarity">
    <text evidence="2">Belongs to the cytidine and deoxycytidylate deaminase family.</text>
</comment>
<keyword evidence="4" id="KW-0545">Nucleotide biosynthesis</keyword>
<dbReference type="InterPro" id="IPR016192">
    <property type="entry name" value="APOBEC/CMP_deaminase_Zn-bd"/>
</dbReference>